<keyword evidence="1" id="KW-0812">Transmembrane</keyword>
<keyword evidence="4" id="KW-1185">Reference proteome</keyword>
<dbReference type="EMBL" id="MLCN01000068">
    <property type="protein sequence ID" value="ONG37166.1"/>
    <property type="molecule type" value="Genomic_DNA"/>
</dbReference>
<dbReference type="InterPro" id="IPR011856">
    <property type="entry name" value="tRNA_endonuc-like_dom_sf"/>
</dbReference>
<dbReference type="GO" id="GO:0003677">
    <property type="term" value="F:DNA binding"/>
    <property type="evidence" value="ECO:0007669"/>
    <property type="project" value="InterPro"/>
</dbReference>
<evidence type="ECO:0000256" key="1">
    <source>
        <dbReference type="SAM" id="Phobius"/>
    </source>
</evidence>
<feature type="transmembrane region" description="Helical" evidence="1">
    <location>
        <begin position="39"/>
        <end position="60"/>
    </location>
</feature>
<dbReference type="Gene3D" id="3.40.1350.10">
    <property type="match status" value="1"/>
</dbReference>
<dbReference type="SUPFAM" id="SSF52980">
    <property type="entry name" value="Restriction endonuclease-like"/>
    <property type="match status" value="1"/>
</dbReference>
<feature type="transmembrane region" description="Helical" evidence="1">
    <location>
        <begin position="6"/>
        <end position="27"/>
    </location>
</feature>
<feature type="domain" description="Restriction endonuclease type IV Mrr" evidence="2">
    <location>
        <begin position="106"/>
        <end position="211"/>
    </location>
</feature>
<dbReference type="PANTHER" id="PTHR30015">
    <property type="entry name" value="MRR RESTRICTION SYSTEM PROTEIN"/>
    <property type="match status" value="1"/>
</dbReference>
<dbReference type="GO" id="GO:0015666">
    <property type="term" value="F:restriction endodeoxyribonuclease activity"/>
    <property type="evidence" value="ECO:0007669"/>
    <property type="project" value="TreeGrafter"/>
</dbReference>
<reference evidence="3 4" key="1">
    <citation type="submission" date="2016-10" db="EMBL/GenBank/DDBJ databases">
        <title>Draft Genome sequence of Alkanindiges sp. strain H1.</title>
        <authorList>
            <person name="Subhash Y."/>
            <person name="Lee S."/>
        </authorList>
    </citation>
    <scope>NUCLEOTIDE SEQUENCE [LARGE SCALE GENOMIC DNA]</scope>
    <source>
        <strain evidence="3 4">H1</strain>
    </source>
</reference>
<dbReference type="STRING" id="1907941.BKE30_15120"/>
<name>A0A1S8CRD3_9GAMM</name>
<accession>A0A1S8CRD3</accession>
<dbReference type="InterPro" id="IPR007560">
    <property type="entry name" value="Restrct_endonuc_IV_Mrr"/>
</dbReference>
<proteinExistence type="predicted"/>
<keyword evidence="1" id="KW-0472">Membrane</keyword>
<dbReference type="InterPro" id="IPR011335">
    <property type="entry name" value="Restrct_endonuc-II-like"/>
</dbReference>
<dbReference type="Pfam" id="PF04471">
    <property type="entry name" value="Mrr_cat"/>
    <property type="match status" value="1"/>
</dbReference>
<protein>
    <recommendedName>
        <fullName evidence="2">Restriction endonuclease type IV Mrr domain-containing protein</fullName>
    </recommendedName>
</protein>
<dbReference type="InterPro" id="IPR052906">
    <property type="entry name" value="Type_IV_Methyl-Rstrct_Enzyme"/>
</dbReference>
<feature type="transmembrane region" description="Helical" evidence="1">
    <location>
        <begin position="66"/>
        <end position="87"/>
    </location>
</feature>
<dbReference type="AlphaFoldDB" id="A0A1S8CRD3"/>
<organism evidence="3 4">
    <name type="scientific">Alkanindiges hydrocarboniclasticus</name>
    <dbReference type="NCBI Taxonomy" id="1907941"/>
    <lineage>
        <taxon>Bacteria</taxon>
        <taxon>Pseudomonadati</taxon>
        <taxon>Pseudomonadota</taxon>
        <taxon>Gammaproteobacteria</taxon>
        <taxon>Moraxellales</taxon>
        <taxon>Moraxellaceae</taxon>
        <taxon>Alkanindiges</taxon>
    </lineage>
</organism>
<gene>
    <name evidence="3" type="ORF">BKE30_15120</name>
</gene>
<dbReference type="PANTHER" id="PTHR30015:SF6">
    <property type="entry name" value="SLL1429 PROTEIN"/>
    <property type="match status" value="1"/>
</dbReference>
<evidence type="ECO:0000313" key="3">
    <source>
        <dbReference type="EMBL" id="ONG37166.1"/>
    </source>
</evidence>
<comment type="caution">
    <text evidence="3">The sequence shown here is derived from an EMBL/GenBank/DDBJ whole genome shotgun (WGS) entry which is preliminary data.</text>
</comment>
<dbReference type="Proteomes" id="UP000192132">
    <property type="component" value="Unassembled WGS sequence"/>
</dbReference>
<dbReference type="RefSeq" id="WP_076879414.1">
    <property type="nucleotide sequence ID" value="NZ_MLCN01000068.1"/>
</dbReference>
<sequence>MINILIFLISMLLPLLVIGMIQPKLFLKTGLSSRYQIIKFLFFTFYFTFFSSLCIQWMLASKPVTLSIMLITVALIIFVFCLPRWLYIFIKKMLSHKYSNLKIRDIDKMSGHNFEHFVAEMLNLSGYQNIKVTSGSGDNGVDILAELNGKTYAIQCKRYRKKISRDAVSDVVAGKIHYQCDVAMVITNSYLTTHALDFAKSVECLIIDRSGLEIILTKIFDNNCKKAFKGINHEIFNSRAYTLARLKSKKNPPD</sequence>
<dbReference type="OrthoDB" id="9797274at2"/>
<evidence type="ECO:0000259" key="2">
    <source>
        <dbReference type="Pfam" id="PF04471"/>
    </source>
</evidence>
<dbReference type="GO" id="GO:0009307">
    <property type="term" value="P:DNA restriction-modification system"/>
    <property type="evidence" value="ECO:0007669"/>
    <property type="project" value="InterPro"/>
</dbReference>
<keyword evidence="1" id="KW-1133">Transmembrane helix</keyword>
<evidence type="ECO:0000313" key="4">
    <source>
        <dbReference type="Proteomes" id="UP000192132"/>
    </source>
</evidence>